<keyword evidence="1" id="KW-0472">Membrane</keyword>
<reference evidence="2" key="1">
    <citation type="submission" date="2022-07" db="EMBL/GenBank/DDBJ databases">
        <title>Taxonomy of Novel Oxalotrophic and Methylotrophic Bacteria.</title>
        <authorList>
            <person name="Sahin N."/>
            <person name="Tani A."/>
        </authorList>
    </citation>
    <scope>NUCLEOTIDE SEQUENCE</scope>
    <source>
        <strain evidence="2">Y10</strain>
    </source>
</reference>
<feature type="transmembrane region" description="Helical" evidence="1">
    <location>
        <begin position="160"/>
        <end position="180"/>
    </location>
</feature>
<comment type="caution">
    <text evidence="2">The sequence shown here is derived from an EMBL/GenBank/DDBJ whole genome shotgun (WGS) entry which is preliminary data.</text>
</comment>
<evidence type="ECO:0000256" key="1">
    <source>
        <dbReference type="SAM" id="Phobius"/>
    </source>
</evidence>
<sequence>MISPHDSGPIYKETIMTRFPVEPFNTFSNLLFLAVLIYFSLKVYKNPKNHVFISCIIPVIFIGYIGGTIYHATRSANIWLYMDWVPIMLSCLAATFYFIFKSSKLVWVRLIWIFLTLTINFGIRALPIPRKFATSAGYVFTAVAVLLPIFVYLYKTKWRYLKWVVLGVVSFALAITFRVTDRYLDLSMGTHWLWHSFGAIAVFFLINYIYKDDLQKEKAH</sequence>
<feature type="transmembrane region" description="Helical" evidence="1">
    <location>
        <begin position="78"/>
        <end position="99"/>
    </location>
</feature>
<protein>
    <recommendedName>
        <fullName evidence="4">Hemolysin III</fullName>
    </recommendedName>
</protein>
<accession>A0ABQ5MHU6</accession>
<keyword evidence="1" id="KW-0812">Transmembrane</keyword>
<feature type="transmembrane region" description="Helical" evidence="1">
    <location>
        <begin position="106"/>
        <end position="126"/>
    </location>
</feature>
<organism evidence="2 3">
    <name type="scientific">Neptunitalea lumnitzerae</name>
    <dbReference type="NCBI Taxonomy" id="2965509"/>
    <lineage>
        <taxon>Bacteria</taxon>
        <taxon>Pseudomonadati</taxon>
        <taxon>Bacteroidota</taxon>
        <taxon>Flavobacteriia</taxon>
        <taxon>Flavobacteriales</taxon>
        <taxon>Flavobacteriaceae</taxon>
        <taxon>Neptunitalea</taxon>
    </lineage>
</organism>
<dbReference type="Proteomes" id="UP001143543">
    <property type="component" value="Unassembled WGS sequence"/>
</dbReference>
<evidence type="ECO:0008006" key="4">
    <source>
        <dbReference type="Google" id="ProtNLM"/>
    </source>
</evidence>
<gene>
    <name evidence="2" type="ORF">Y10_13230</name>
</gene>
<dbReference type="RefSeq" id="WP_281764577.1">
    <property type="nucleotide sequence ID" value="NZ_BRVO01000001.1"/>
</dbReference>
<keyword evidence="3" id="KW-1185">Reference proteome</keyword>
<feature type="transmembrane region" description="Helical" evidence="1">
    <location>
        <begin position="51"/>
        <end position="72"/>
    </location>
</feature>
<feature type="transmembrane region" description="Helical" evidence="1">
    <location>
        <begin position="132"/>
        <end position="153"/>
    </location>
</feature>
<keyword evidence="1" id="KW-1133">Transmembrane helix</keyword>
<name>A0ABQ5MHU6_9FLAO</name>
<proteinExistence type="predicted"/>
<dbReference type="EMBL" id="BRVO01000001">
    <property type="protein sequence ID" value="GLB48955.1"/>
    <property type="molecule type" value="Genomic_DNA"/>
</dbReference>
<feature type="transmembrane region" description="Helical" evidence="1">
    <location>
        <begin position="26"/>
        <end position="44"/>
    </location>
</feature>
<evidence type="ECO:0000313" key="3">
    <source>
        <dbReference type="Proteomes" id="UP001143543"/>
    </source>
</evidence>
<feature type="transmembrane region" description="Helical" evidence="1">
    <location>
        <begin position="192"/>
        <end position="210"/>
    </location>
</feature>
<evidence type="ECO:0000313" key="2">
    <source>
        <dbReference type="EMBL" id="GLB48955.1"/>
    </source>
</evidence>